<name>A0AAD5YVS7_9AGAR</name>
<accession>A0AAD5YVS7</accession>
<keyword evidence="3" id="KW-1185">Reference proteome</keyword>
<dbReference type="Proteomes" id="UP001213000">
    <property type="component" value="Unassembled WGS sequence"/>
</dbReference>
<evidence type="ECO:0000313" key="2">
    <source>
        <dbReference type="EMBL" id="KAJ3567735.1"/>
    </source>
</evidence>
<feature type="signal peptide" evidence="1">
    <location>
        <begin position="1"/>
        <end position="27"/>
    </location>
</feature>
<dbReference type="EMBL" id="JANIEX010000391">
    <property type="protein sequence ID" value="KAJ3567735.1"/>
    <property type="molecule type" value="Genomic_DNA"/>
</dbReference>
<feature type="chain" id="PRO_5041984173" evidence="1">
    <location>
        <begin position="28"/>
        <end position="164"/>
    </location>
</feature>
<gene>
    <name evidence="2" type="ORF">NP233_g6168</name>
</gene>
<evidence type="ECO:0000256" key="1">
    <source>
        <dbReference type="SAM" id="SignalP"/>
    </source>
</evidence>
<keyword evidence="1" id="KW-0732">Signal</keyword>
<reference evidence="2" key="1">
    <citation type="submission" date="2022-07" db="EMBL/GenBank/DDBJ databases">
        <title>Genome Sequence of Leucocoprinus birnbaumii.</title>
        <authorList>
            <person name="Buettner E."/>
        </authorList>
    </citation>
    <scope>NUCLEOTIDE SEQUENCE</scope>
    <source>
        <strain evidence="2">VT141</strain>
    </source>
</reference>
<sequence length="164" mass="18867">MRLSFSASSIAFSIITLVLPLISCVTALCLPCQAQFRRPDFSDQWKLRPRDSNTETIRILNPSYRTVWLNGELQLVTWNTTEVDPRTGDSECQVYLGQWDWNTKDFRKVFFDYPLATNCSIHNGNTTVRVPKEEPFRPANNWVVVLFNRNSEDHSAPFTIAVPP</sequence>
<proteinExistence type="predicted"/>
<evidence type="ECO:0000313" key="3">
    <source>
        <dbReference type="Proteomes" id="UP001213000"/>
    </source>
</evidence>
<protein>
    <submittedName>
        <fullName evidence="2">Uncharacterized protein</fullName>
    </submittedName>
</protein>
<comment type="caution">
    <text evidence="2">The sequence shown here is derived from an EMBL/GenBank/DDBJ whole genome shotgun (WGS) entry which is preliminary data.</text>
</comment>
<organism evidence="2 3">
    <name type="scientific">Leucocoprinus birnbaumii</name>
    <dbReference type="NCBI Taxonomy" id="56174"/>
    <lineage>
        <taxon>Eukaryota</taxon>
        <taxon>Fungi</taxon>
        <taxon>Dikarya</taxon>
        <taxon>Basidiomycota</taxon>
        <taxon>Agaricomycotina</taxon>
        <taxon>Agaricomycetes</taxon>
        <taxon>Agaricomycetidae</taxon>
        <taxon>Agaricales</taxon>
        <taxon>Agaricineae</taxon>
        <taxon>Agaricaceae</taxon>
        <taxon>Leucocoprinus</taxon>
    </lineage>
</organism>
<dbReference type="AlphaFoldDB" id="A0AAD5YVS7"/>